<evidence type="ECO:0000256" key="9">
    <source>
        <dbReference type="PROSITE-ProRule" id="PRU00175"/>
    </source>
</evidence>
<feature type="region of interest" description="Disordered" evidence="10">
    <location>
        <begin position="282"/>
        <end position="332"/>
    </location>
</feature>
<dbReference type="PANTHER" id="PTHR22937:SF221">
    <property type="entry name" value="RING-TYPE E3 UBIQUITIN TRANSFERASE"/>
    <property type="match status" value="1"/>
</dbReference>
<comment type="catalytic activity">
    <reaction evidence="1">
        <text>S-ubiquitinyl-[E2 ubiquitin-conjugating enzyme]-L-cysteine + [acceptor protein]-L-lysine = [E2 ubiquitin-conjugating enzyme]-L-cysteine + N(6)-ubiquitinyl-[acceptor protein]-L-lysine.</text>
        <dbReference type="EC" id="2.3.2.27"/>
    </reaction>
</comment>
<evidence type="ECO:0000256" key="4">
    <source>
        <dbReference type="ARBA" id="ARBA00022679"/>
    </source>
</evidence>
<dbReference type="FunFam" id="3.30.40.10:FF:000309">
    <property type="entry name" value="E3 ubiquitin-protein ligase MBR2"/>
    <property type="match status" value="1"/>
</dbReference>
<organism evidence="12 13">
    <name type="scientific">Lactuca saligna</name>
    <name type="common">Willowleaf lettuce</name>
    <dbReference type="NCBI Taxonomy" id="75948"/>
    <lineage>
        <taxon>Eukaryota</taxon>
        <taxon>Viridiplantae</taxon>
        <taxon>Streptophyta</taxon>
        <taxon>Embryophyta</taxon>
        <taxon>Tracheophyta</taxon>
        <taxon>Spermatophyta</taxon>
        <taxon>Magnoliopsida</taxon>
        <taxon>eudicotyledons</taxon>
        <taxon>Gunneridae</taxon>
        <taxon>Pentapetalae</taxon>
        <taxon>asterids</taxon>
        <taxon>campanulids</taxon>
        <taxon>Asterales</taxon>
        <taxon>Asteraceae</taxon>
        <taxon>Cichorioideae</taxon>
        <taxon>Cichorieae</taxon>
        <taxon>Lactucinae</taxon>
        <taxon>Lactuca</taxon>
    </lineage>
</organism>
<feature type="domain" description="RING-type" evidence="11">
    <location>
        <begin position="523"/>
        <end position="564"/>
    </location>
</feature>
<evidence type="ECO:0000256" key="10">
    <source>
        <dbReference type="SAM" id="MobiDB-lite"/>
    </source>
</evidence>
<feature type="compositionally biased region" description="Polar residues" evidence="10">
    <location>
        <begin position="220"/>
        <end position="232"/>
    </location>
</feature>
<feature type="compositionally biased region" description="Low complexity" evidence="10">
    <location>
        <begin position="319"/>
        <end position="331"/>
    </location>
</feature>
<feature type="compositionally biased region" description="Polar residues" evidence="10">
    <location>
        <begin position="284"/>
        <end position="318"/>
    </location>
</feature>
<sequence length="570" mass="64020">MQRQRSIFDTFPETVDLNQGPNHGMNESDEHNIRLSPTERRLLSNDLSGELNFNCENTNDHHNSRSFSSWDVGESSSRPNEQDSRFKERQLDPFHSTPNHIPMDVNLNLEYGGNSNSSGNDGGQGFRFMNLYKPSTPEMESDEHEHEHGHEHEHDHEHEHEPDCSFGNWGLSCKRKALEGTSSSSASQPSPVVNSPSAFTPPIATESSRRYNGIRDSGSGPFNISSTGTPGNSLPFRRLPHSEYLGQPSRGPILTPPNSSQPLNVQPPLVQVPGMPRNLIPFSRNGNSSRNNDQNSYFGPSNETRNMVQDPTNWSLATGRSSNNGGNNYRNDPVWIPHHASSSGTHGQQRLTELPPWTLFPSSEVESVGHRGHFPILPSGSSSSSEENVLPTRGRHRQHFLRSGPLIEVPGDEWQAFASDIEGRHRLVSEMRQILNALRRGESLRAEDYMLFDPFINGVSELHDRHRDMRLDVDNMSYEELLALEERIGDVKTGLSEEVIMKSMKQRKHISFMAISTQNLEPCCICREEYINGDNIGSLECGHDFHTSCIKQWLSQKNLCPICKMTGLST</sequence>
<keyword evidence="4" id="KW-0808">Transferase</keyword>
<comment type="pathway">
    <text evidence="2">Protein modification; protein ubiquitination.</text>
</comment>
<evidence type="ECO:0000313" key="12">
    <source>
        <dbReference type="EMBL" id="CAI9286862.1"/>
    </source>
</evidence>
<dbReference type="EC" id="2.3.2.27" evidence="3"/>
<dbReference type="Gene3D" id="3.30.40.10">
    <property type="entry name" value="Zinc/RING finger domain, C3HC4 (zinc finger)"/>
    <property type="match status" value="1"/>
</dbReference>
<dbReference type="Pfam" id="PF13639">
    <property type="entry name" value="zf-RING_2"/>
    <property type="match status" value="1"/>
</dbReference>
<dbReference type="InterPro" id="IPR045191">
    <property type="entry name" value="MBR1/2-like"/>
</dbReference>
<feature type="compositionally biased region" description="Basic and acidic residues" evidence="10">
    <location>
        <begin position="80"/>
        <end position="92"/>
    </location>
</feature>
<feature type="region of interest" description="Disordered" evidence="10">
    <location>
        <begin position="180"/>
        <end position="259"/>
    </location>
</feature>
<evidence type="ECO:0000256" key="5">
    <source>
        <dbReference type="ARBA" id="ARBA00022723"/>
    </source>
</evidence>
<dbReference type="InterPro" id="IPR013083">
    <property type="entry name" value="Znf_RING/FYVE/PHD"/>
</dbReference>
<dbReference type="InterPro" id="IPR001841">
    <property type="entry name" value="Znf_RING"/>
</dbReference>
<reference evidence="12" key="1">
    <citation type="submission" date="2023-04" db="EMBL/GenBank/DDBJ databases">
        <authorList>
            <person name="Vijverberg K."/>
            <person name="Xiong W."/>
            <person name="Schranz E."/>
        </authorList>
    </citation>
    <scope>NUCLEOTIDE SEQUENCE</scope>
</reference>
<proteinExistence type="predicted"/>
<feature type="compositionally biased region" description="Polar residues" evidence="10">
    <location>
        <begin position="65"/>
        <end position="79"/>
    </location>
</feature>
<dbReference type="GO" id="GO:0043161">
    <property type="term" value="P:proteasome-mediated ubiquitin-dependent protein catabolic process"/>
    <property type="evidence" value="ECO:0007669"/>
    <property type="project" value="UniProtKB-ARBA"/>
</dbReference>
<accession>A0AA35Z7G1</accession>
<evidence type="ECO:0000256" key="8">
    <source>
        <dbReference type="ARBA" id="ARBA00022833"/>
    </source>
</evidence>
<evidence type="ECO:0000256" key="2">
    <source>
        <dbReference type="ARBA" id="ARBA00004906"/>
    </source>
</evidence>
<name>A0AA35Z7G1_LACSI</name>
<feature type="compositionally biased region" description="Low complexity" evidence="10">
    <location>
        <begin position="182"/>
        <end position="198"/>
    </location>
</feature>
<dbReference type="GO" id="GO:0008270">
    <property type="term" value="F:zinc ion binding"/>
    <property type="evidence" value="ECO:0007669"/>
    <property type="project" value="UniProtKB-KW"/>
</dbReference>
<evidence type="ECO:0000259" key="11">
    <source>
        <dbReference type="PROSITE" id="PS50089"/>
    </source>
</evidence>
<evidence type="ECO:0000256" key="1">
    <source>
        <dbReference type="ARBA" id="ARBA00000900"/>
    </source>
</evidence>
<protein>
    <recommendedName>
        <fullName evidence="3">RING-type E3 ubiquitin transferase</fullName>
        <ecNumber evidence="3">2.3.2.27</ecNumber>
    </recommendedName>
</protein>
<keyword evidence="13" id="KW-1185">Reference proteome</keyword>
<feature type="region of interest" description="Disordered" evidence="10">
    <location>
        <begin position="54"/>
        <end position="163"/>
    </location>
</feature>
<dbReference type="PANTHER" id="PTHR22937">
    <property type="entry name" value="E3 UBIQUITIN-PROTEIN LIGASE RNF165"/>
    <property type="match status" value="1"/>
</dbReference>
<gene>
    <name evidence="12" type="ORF">LSALG_LOCUS26257</name>
</gene>
<evidence type="ECO:0000256" key="3">
    <source>
        <dbReference type="ARBA" id="ARBA00012483"/>
    </source>
</evidence>
<feature type="region of interest" description="Disordered" evidence="10">
    <location>
        <begin position="1"/>
        <end position="33"/>
    </location>
</feature>
<dbReference type="PROSITE" id="PS50089">
    <property type="entry name" value="ZF_RING_2"/>
    <property type="match status" value="1"/>
</dbReference>
<evidence type="ECO:0000256" key="7">
    <source>
        <dbReference type="ARBA" id="ARBA00022786"/>
    </source>
</evidence>
<keyword evidence="6 9" id="KW-0863">Zinc-finger</keyword>
<dbReference type="EMBL" id="OX465081">
    <property type="protein sequence ID" value="CAI9286862.1"/>
    <property type="molecule type" value="Genomic_DNA"/>
</dbReference>
<dbReference type="GO" id="GO:0010228">
    <property type="term" value="P:vegetative to reproductive phase transition of meristem"/>
    <property type="evidence" value="ECO:0007669"/>
    <property type="project" value="UniProtKB-ARBA"/>
</dbReference>
<keyword evidence="8" id="KW-0862">Zinc</keyword>
<dbReference type="GO" id="GO:0061630">
    <property type="term" value="F:ubiquitin protein ligase activity"/>
    <property type="evidence" value="ECO:0007669"/>
    <property type="project" value="UniProtKB-EC"/>
</dbReference>
<evidence type="ECO:0000256" key="6">
    <source>
        <dbReference type="ARBA" id="ARBA00022771"/>
    </source>
</evidence>
<dbReference type="SUPFAM" id="SSF57850">
    <property type="entry name" value="RING/U-box"/>
    <property type="match status" value="1"/>
</dbReference>
<feature type="compositionally biased region" description="Basic and acidic residues" evidence="10">
    <location>
        <begin position="143"/>
        <end position="163"/>
    </location>
</feature>
<dbReference type="AlphaFoldDB" id="A0AA35Z7G1"/>
<evidence type="ECO:0000313" key="13">
    <source>
        <dbReference type="Proteomes" id="UP001177003"/>
    </source>
</evidence>
<dbReference type="Proteomes" id="UP001177003">
    <property type="component" value="Chromosome 5"/>
</dbReference>
<keyword evidence="7" id="KW-0833">Ubl conjugation pathway</keyword>
<dbReference type="SMART" id="SM00184">
    <property type="entry name" value="RING"/>
    <property type="match status" value="1"/>
</dbReference>
<keyword evidence="5" id="KW-0479">Metal-binding</keyword>